<dbReference type="InterPro" id="IPR023170">
    <property type="entry name" value="HhH_base_excis_C"/>
</dbReference>
<dbReference type="Pfam" id="PF06029">
    <property type="entry name" value="AlkA_N"/>
    <property type="match status" value="1"/>
</dbReference>
<dbReference type="PROSITE" id="PS01124">
    <property type="entry name" value="HTH_ARAC_FAMILY_2"/>
    <property type="match status" value="1"/>
</dbReference>
<dbReference type="GO" id="GO:0008725">
    <property type="term" value="F:DNA-3-methyladenine glycosylase activity"/>
    <property type="evidence" value="ECO:0007669"/>
    <property type="project" value="TreeGrafter"/>
</dbReference>
<evidence type="ECO:0000256" key="3">
    <source>
        <dbReference type="ARBA" id="ARBA00012000"/>
    </source>
</evidence>
<keyword evidence="13" id="KW-0234">DNA repair</keyword>
<evidence type="ECO:0000256" key="11">
    <source>
        <dbReference type="ARBA" id="ARBA00023159"/>
    </source>
</evidence>
<name>A0A6G9ICV2_9GAMM</name>
<evidence type="ECO:0000256" key="13">
    <source>
        <dbReference type="ARBA" id="ARBA00023204"/>
    </source>
</evidence>
<dbReference type="GO" id="GO:0003700">
    <property type="term" value="F:DNA-binding transcription factor activity"/>
    <property type="evidence" value="ECO:0007669"/>
    <property type="project" value="InterPro"/>
</dbReference>
<dbReference type="SUPFAM" id="SSF48150">
    <property type="entry name" value="DNA-glycosylase"/>
    <property type="match status" value="1"/>
</dbReference>
<dbReference type="PANTHER" id="PTHR43003">
    <property type="entry name" value="DNA-3-METHYLADENINE GLYCOSYLASE"/>
    <property type="match status" value="1"/>
</dbReference>
<evidence type="ECO:0000256" key="12">
    <source>
        <dbReference type="ARBA" id="ARBA00023163"/>
    </source>
</evidence>
<dbReference type="GO" id="GO:0032993">
    <property type="term" value="C:protein-DNA complex"/>
    <property type="evidence" value="ECO:0007669"/>
    <property type="project" value="TreeGrafter"/>
</dbReference>
<evidence type="ECO:0000256" key="10">
    <source>
        <dbReference type="ARBA" id="ARBA00023125"/>
    </source>
</evidence>
<dbReference type="InParanoid" id="A0A6G9ICV2"/>
<keyword evidence="7" id="KW-0227">DNA damage</keyword>
<keyword evidence="4" id="KW-0489">Methyltransferase</keyword>
<dbReference type="GO" id="GO:0043565">
    <property type="term" value="F:sequence-specific DNA binding"/>
    <property type="evidence" value="ECO:0007669"/>
    <property type="project" value="InterPro"/>
</dbReference>
<feature type="domain" description="HTH araC/xylS-type" evidence="14">
    <location>
        <begin position="88"/>
        <end position="186"/>
    </location>
</feature>
<dbReference type="InterPro" id="IPR011257">
    <property type="entry name" value="DNA_glycosylase"/>
</dbReference>
<evidence type="ECO:0000256" key="5">
    <source>
        <dbReference type="ARBA" id="ARBA00022679"/>
    </source>
</evidence>
<dbReference type="SUPFAM" id="SSF46689">
    <property type="entry name" value="Homeodomain-like"/>
    <property type="match status" value="2"/>
</dbReference>
<dbReference type="InterPro" id="IPR003265">
    <property type="entry name" value="HhH-GPD_domain"/>
</dbReference>
<evidence type="ECO:0000256" key="8">
    <source>
        <dbReference type="ARBA" id="ARBA00022833"/>
    </source>
</evidence>
<dbReference type="InterPro" id="IPR035451">
    <property type="entry name" value="Ada-like_dom_sf"/>
</dbReference>
<keyword evidence="10" id="KW-0238">DNA-binding</keyword>
<evidence type="ECO:0000259" key="14">
    <source>
        <dbReference type="PROSITE" id="PS01124"/>
    </source>
</evidence>
<evidence type="ECO:0000256" key="7">
    <source>
        <dbReference type="ARBA" id="ARBA00022763"/>
    </source>
</evidence>
<dbReference type="GO" id="GO:0008270">
    <property type="term" value="F:zinc ion binding"/>
    <property type="evidence" value="ECO:0007669"/>
    <property type="project" value="InterPro"/>
</dbReference>
<sequence length="487" mass="54157">MLALDNNGLYTAYKAKDARFDGRFFIGILSTGIYCRPVCKARQPKEENCSFYSTAAEAEQAGYRPCLLCRPELAPGSSITDATANLVHKAARMLEENCGSGQNLDELAGRLGCTDRHLRRVFTAEYHVSPVQYLQTCRLLLAKNLLTDTNLSVLDVAMSAGFGSLRRFNDLFKEHYQLSPTGLRKRMSEKKKESSNITLALGYRPPYLWEELLSFLATRAIPGVEVIKEGKYFRTVHLQDTHQKSLYGWVSVGHLPQQNALSVTVSEGLLPVIPQVLAKIRHMFDLYCDPTTIYDTLQVMNDIRPGLCTPGTRLPGSFNAFEMVVRAVLGQQITIKAASTLAGRLVNTFGIQIETGIAGLTHVFPSPTDILKLSEPIESHLGPLGIIATRAKTIYALAKALEDKTIDFGLCADPETEMKKLLDIPGIGSWTAQYIAMRTMEWTDAFLETDVGVKKALAPYSVKEISQIAEKWHPWRSYATINLWNSL</sequence>
<dbReference type="InterPro" id="IPR037046">
    <property type="entry name" value="AlkA_N_sf"/>
</dbReference>
<evidence type="ECO:0000256" key="2">
    <source>
        <dbReference type="ARBA" id="ARBA00001947"/>
    </source>
</evidence>
<dbReference type="FunCoup" id="A0A6G9ICV2">
    <property type="interactions" value="184"/>
</dbReference>
<dbReference type="Pfam" id="PF00730">
    <property type="entry name" value="HhH-GPD"/>
    <property type="match status" value="1"/>
</dbReference>
<keyword evidence="8" id="KW-0862">Zinc</keyword>
<dbReference type="KEGG" id="orb:IPMB12_06735"/>
<proteinExistence type="predicted"/>
<dbReference type="RefSeq" id="WP_166916198.1">
    <property type="nucleotide sequence ID" value="NZ_CP050253.1"/>
</dbReference>
<evidence type="ECO:0000256" key="1">
    <source>
        <dbReference type="ARBA" id="ARBA00000086"/>
    </source>
</evidence>
<dbReference type="Pfam" id="PF02805">
    <property type="entry name" value="Ada_Zn_binding"/>
    <property type="match status" value="1"/>
</dbReference>
<keyword evidence="16" id="KW-1185">Reference proteome</keyword>
<dbReference type="SMART" id="SM01009">
    <property type="entry name" value="AlkA_N"/>
    <property type="match status" value="1"/>
</dbReference>
<evidence type="ECO:0000256" key="4">
    <source>
        <dbReference type="ARBA" id="ARBA00022603"/>
    </source>
</evidence>
<organism evidence="15 16">
    <name type="scientific">Zophobihabitans entericus</name>
    <dbReference type="NCBI Taxonomy" id="1635327"/>
    <lineage>
        <taxon>Bacteria</taxon>
        <taxon>Pseudomonadati</taxon>
        <taxon>Pseudomonadota</taxon>
        <taxon>Gammaproteobacteria</taxon>
        <taxon>Orbales</taxon>
        <taxon>Orbaceae</taxon>
        <taxon>Zophobihabitans</taxon>
    </lineage>
</organism>
<evidence type="ECO:0000256" key="6">
    <source>
        <dbReference type="ARBA" id="ARBA00022723"/>
    </source>
</evidence>
<dbReference type="SUPFAM" id="SSF57884">
    <property type="entry name" value="Ada DNA repair protein, N-terminal domain (N-Ada 10)"/>
    <property type="match status" value="1"/>
</dbReference>
<keyword evidence="6" id="KW-0479">Metal-binding</keyword>
<dbReference type="SMART" id="SM00342">
    <property type="entry name" value="HTH_ARAC"/>
    <property type="match status" value="1"/>
</dbReference>
<dbReference type="GO" id="GO:0008168">
    <property type="term" value="F:methyltransferase activity"/>
    <property type="evidence" value="ECO:0007669"/>
    <property type="project" value="UniProtKB-KW"/>
</dbReference>
<accession>A0A6G9ICV2</accession>
<dbReference type="EC" id="3.2.2.21" evidence="3"/>
<keyword evidence="12" id="KW-0804">Transcription</keyword>
<dbReference type="InterPro" id="IPR018060">
    <property type="entry name" value="HTH_AraC"/>
</dbReference>
<evidence type="ECO:0000313" key="15">
    <source>
        <dbReference type="EMBL" id="QIQ21410.1"/>
    </source>
</evidence>
<keyword evidence="11" id="KW-0010">Activator</keyword>
<dbReference type="GO" id="GO:0032131">
    <property type="term" value="F:alkylated DNA binding"/>
    <property type="evidence" value="ECO:0007669"/>
    <property type="project" value="TreeGrafter"/>
</dbReference>
<keyword evidence="9" id="KW-0805">Transcription regulation</keyword>
<dbReference type="InterPro" id="IPR018062">
    <property type="entry name" value="HTH_AraC-typ_CS"/>
</dbReference>
<dbReference type="GO" id="GO:0006307">
    <property type="term" value="P:DNA alkylation repair"/>
    <property type="evidence" value="ECO:0007669"/>
    <property type="project" value="TreeGrafter"/>
</dbReference>
<dbReference type="GO" id="GO:0032259">
    <property type="term" value="P:methylation"/>
    <property type="evidence" value="ECO:0007669"/>
    <property type="project" value="UniProtKB-KW"/>
</dbReference>
<dbReference type="InterPro" id="IPR004026">
    <property type="entry name" value="Ada_DNA_repair_Zn-bd"/>
</dbReference>
<dbReference type="Gene3D" id="3.40.10.10">
    <property type="entry name" value="DNA Methylphosphotriester Repair Domain"/>
    <property type="match status" value="1"/>
</dbReference>
<dbReference type="Gene3D" id="3.30.310.20">
    <property type="entry name" value="DNA-3-methyladenine glycosylase AlkA, N-terminal domain"/>
    <property type="match status" value="1"/>
</dbReference>
<dbReference type="CDD" id="cd00056">
    <property type="entry name" value="ENDO3c"/>
    <property type="match status" value="1"/>
</dbReference>
<comment type="catalytic activity">
    <reaction evidence="1">
        <text>Hydrolysis of alkylated DNA, releasing 3-methyladenine, 3-methylguanine, 7-methylguanine and 7-methyladenine.</text>
        <dbReference type="EC" id="3.2.2.21"/>
    </reaction>
</comment>
<dbReference type="PROSITE" id="PS00041">
    <property type="entry name" value="HTH_ARAC_FAMILY_1"/>
    <property type="match status" value="1"/>
</dbReference>
<keyword evidence="5" id="KW-0808">Transferase</keyword>
<dbReference type="GO" id="GO:0006285">
    <property type="term" value="P:base-excision repair, AP site formation"/>
    <property type="evidence" value="ECO:0007669"/>
    <property type="project" value="TreeGrafter"/>
</dbReference>
<dbReference type="Gene3D" id="1.10.10.60">
    <property type="entry name" value="Homeodomain-like"/>
    <property type="match status" value="2"/>
</dbReference>
<dbReference type="GO" id="GO:0005737">
    <property type="term" value="C:cytoplasm"/>
    <property type="evidence" value="ECO:0007669"/>
    <property type="project" value="TreeGrafter"/>
</dbReference>
<dbReference type="InterPro" id="IPR009057">
    <property type="entry name" value="Homeodomain-like_sf"/>
</dbReference>
<dbReference type="InterPro" id="IPR010316">
    <property type="entry name" value="AlkA_N"/>
</dbReference>
<dbReference type="GO" id="GO:0043916">
    <property type="term" value="F:DNA-7-methylguanine glycosylase activity"/>
    <property type="evidence" value="ECO:0007669"/>
    <property type="project" value="TreeGrafter"/>
</dbReference>
<comment type="cofactor">
    <cofactor evidence="2">
        <name>Zn(2+)</name>
        <dbReference type="ChEBI" id="CHEBI:29105"/>
    </cofactor>
</comment>
<reference evidence="15 16" key="1">
    <citation type="submission" date="2020-03" db="EMBL/GenBank/DDBJ databases">
        <title>Complete genome sequence of Orbus sp. IPMB12 (BCRC 80908).</title>
        <authorList>
            <person name="Lo W.-S."/>
            <person name="Chang T.-H."/>
            <person name="Kuo C.-H."/>
        </authorList>
    </citation>
    <scope>NUCLEOTIDE SEQUENCE [LARGE SCALE GENOMIC DNA]</scope>
    <source>
        <strain evidence="15 16">IPMB12</strain>
    </source>
</reference>
<protein>
    <recommendedName>
        <fullName evidence="3">DNA-3-methyladenine glycosylase II</fullName>
        <ecNumber evidence="3">3.2.2.21</ecNumber>
    </recommendedName>
</protein>
<dbReference type="PANTHER" id="PTHR43003:SF13">
    <property type="entry name" value="DNA-3-METHYLADENINE GLYCOSYLASE 2"/>
    <property type="match status" value="1"/>
</dbReference>
<dbReference type="Pfam" id="PF12833">
    <property type="entry name" value="HTH_18"/>
    <property type="match status" value="1"/>
</dbReference>
<dbReference type="SUPFAM" id="SSF55945">
    <property type="entry name" value="TATA-box binding protein-like"/>
    <property type="match status" value="1"/>
</dbReference>
<evidence type="ECO:0000313" key="16">
    <source>
        <dbReference type="Proteomes" id="UP000501168"/>
    </source>
</evidence>
<dbReference type="AlphaFoldDB" id="A0A6G9ICV2"/>
<dbReference type="InterPro" id="IPR051912">
    <property type="entry name" value="Alkylbase_DNA_Glycosylase/TA"/>
</dbReference>
<evidence type="ECO:0000256" key="9">
    <source>
        <dbReference type="ARBA" id="ARBA00023015"/>
    </source>
</evidence>
<dbReference type="Proteomes" id="UP000501168">
    <property type="component" value="Chromosome"/>
</dbReference>
<gene>
    <name evidence="15" type="ORF">IPMB12_06735</name>
</gene>
<dbReference type="SMART" id="SM00478">
    <property type="entry name" value="ENDO3c"/>
    <property type="match status" value="1"/>
</dbReference>
<dbReference type="Gene3D" id="1.10.1670.10">
    <property type="entry name" value="Helix-hairpin-Helix base-excision DNA repair enzymes (C-terminal)"/>
    <property type="match status" value="1"/>
</dbReference>
<dbReference type="EMBL" id="CP050253">
    <property type="protein sequence ID" value="QIQ21410.1"/>
    <property type="molecule type" value="Genomic_DNA"/>
</dbReference>
<dbReference type="Gene3D" id="1.10.340.30">
    <property type="entry name" value="Hypothetical protein, domain 2"/>
    <property type="match status" value="1"/>
</dbReference>